<evidence type="ECO:0000313" key="4">
    <source>
        <dbReference type="EMBL" id="KAJ8929341.1"/>
    </source>
</evidence>
<accession>A0AAV8WSD0</accession>
<protein>
    <recommendedName>
        <fullName evidence="3">DDE Tnp4 domain-containing protein</fullName>
    </recommendedName>
</protein>
<dbReference type="Pfam" id="PF13359">
    <property type="entry name" value="DDE_Tnp_4"/>
    <property type="match status" value="1"/>
</dbReference>
<comment type="cofactor">
    <cofactor evidence="1">
        <name>a divalent metal cation</name>
        <dbReference type="ChEBI" id="CHEBI:60240"/>
    </cofactor>
</comment>
<dbReference type="Proteomes" id="UP001162156">
    <property type="component" value="Unassembled WGS sequence"/>
</dbReference>
<dbReference type="InterPro" id="IPR027806">
    <property type="entry name" value="HARBI1_dom"/>
</dbReference>
<evidence type="ECO:0000256" key="2">
    <source>
        <dbReference type="ARBA" id="ARBA00022723"/>
    </source>
</evidence>
<proteinExistence type="predicted"/>
<dbReference type="AlphaFoldDB" id="A0AAV8WSD0"/>
<evidence type="ECO:0000313" key="5">
    <source>
        <dbReference type="Proteomes" id="UP001162156"/>
    </source>
</evidence>
<keyword evidence="5" id="KW-1185">Reference proteome</keyword>
<sequence>MIVFSNSIFVRGIERYGPNFYFPKPDYHIIQDSAFPISNWLMTPYRHNENLGRMEKYYNYSLSSDRVAVENIFAFVKRRWR</sequence>
<reference evidence="4" key="1">
    <citation type="journal article" date="2023" name="Insect Mol. Biol.">
        <title>Genome sequencing provides insights into the evolution of gene families encoding plant cell wall-degrading enzymes in longhorned beetles.</title>
        <authorList>
            <person name="Shin N.R."/>
            <person name="Okamura Y."/>
            <person name="Kirsch R."/>
            <person name="Pauchet Y."/>
        </authorList>
    </citation>
    <scope>NUCLEOTIDE SEQUENCE</scope>
    <source>
        <strain evidence="4">RBIC_L_NR</strain>
    </source>
</reference>
<gene>
    <name evidence="4" type="ORF">NQ314_017981</name>
</gene>
<feature type="domain" description="DDE Tnp4" evidence="3">
    <location>
        <begin position="4"/>
        <end position="81"/>
    </location>
</feature>
<comment type="caution">
    <text evidence="4">The sequence shown here is derived from an EMBL/GenBank/DDBJ whole genome shotgun (WGS) entry which is preliminary data.</text>
</comment>
<evidence type="ECO:0000259" key="3">
    <source>
        <dbReference type="Pfam" id="PF13359"/>
    </source>
</evidence>
<dbReference type="GO" id="GO:0046872">
    <property type="term" value="F:metal ion binding"/>
    <property type="evidence" value="ECO:0007669"/>
    <property type="project" value="UniProtKB-KW"/>
</dbReference>
<organism evidence="4 5">
    <name type="scientific">Rhamnusium bicolor</name>
    <dbReference type="NCBI Taxonomy" id="1586634"/>
    <lineage>
        <taxon>Eukaryota</taxon>
        <taxon>Metazoa</taxon>
        <taxon>Ecdysozoa</taxon>
        <taxon>Arthropoda</taxon>
        <taxon>Hexapoda</taxon>
        <taxon>Insecta</taxon>
        <taxon>Pterygota</taxon>
        <taxon>Neoptera</taxon>
        <taxon>Endopterygota</taxon>
        <taxon>Coleoptera</taxon>
        <taxon>Polyphaga</taxon>
        <taxon>Cucujiformia</taxon>
        <taxon>Chrysomeloidea</taxon>
        <taxon>Cerambycidae</taxon>
        <taxon>Lepturinae</taxon>
        <taxon>Rhagiini</taxon>
        <taxon>Rhamnusium</taxon>
    </lineage>
</organism>
<keyword evidence="2" id="KW-0479">Metal-binding</keyword>
<evidence type="ECO:0000256" key="1">
    <source>
        <dbReference type="ARBA" id="ARBA00001968"/>
    </source>
</evidence>
<name>A0AAV8WSD0_9CUCU</name>
<dbReference type="EMBL" id="JANEYF010005052">
    <property type="protein sequence ID" value="KAJ8929341.1"/>
    <property type="molecule type" value="Genomic_DNA"/>
</dbReference>